<organism evidence="3 4">
    <name type="scientific">Streptomyces lonarensis</name>
    <dbReference type="NCBI Taxonomy" id="700599"/>
    <lineage>
        <taxon>Bacteria</taxon>
        <taxon>Bacillati</taxon>
        <taxon>Actinomycetota</taxon>
        <taxon>Actinomycetes</taxon>
        <taxon>Kitasatosporales</taxon>
        <taxon>Streptomycetaceae</taxon>
        <taxon>Streptomyces</taxon>
    </lineage>
</organism>
<dbReference type="EMBL" id="JAAVJD010000055">
    <property type="protein sequence ID" value="NJQ05879.1"/>
    <property type="molecule type" value="Genomic_DNA"/>
</dbReference>
<dbReference type="InterPro" id="IPR005135">
    <property type="entry name" value="Endo/exonuclease/phosphatase"/>
</dbReference>
<feature type="transmembrane region" description="Helical" evidence="1">
    <location>
        <begin position="32"/>
        <end position="50"/>
    </location>
</feature>
<dbReference type="Proteomes" id="UP000578686">
    <property type="component" value="Unassembled WGS sequence"/>
</dbReference>
<keyword evidence="3" id="KW-0269">Exonuclease</keyword>
<keyword evidence="1" id="KW-0812">Transmembrane</keyword>
<keyword evidence="1" id="KW-1133">Transmembrane helix</keyword>
<reference evidence="3 4" key="1">
    <citation type="submission" date="2020-03" db="EMBL/GenBank/DDBJ databases">
        <title>Draft genome of Streptomyces sp. ventii, isolated from the Axial Seamount in the Pacific Ocean, and resequencing of the two type strains Streptomyces lonarensis strain NCL 716 and Streptomyces bohaiensis strain 11A07.</title>
        <authorList>
            <person name="Loughran R.M."/>
            <person name="Pfannmuller K.M."/>
            <person name="Wasson B.J."/>
            <person name="Deadmond M.C."/>
            <person name="Paddock B.E."/>
            <person name="Koyack M.J."/>
            <person name="Gallegos D.A."/>
            <person name="Mitchell E.A."/>
            <person name="Ushijima B."/>
            <person name="Saw J.H."/>
            <person name="Mcphail K.L."/>
            <person name="Videau P."/>
        </authorList>
    </citation>
    <scope>NUCLEOTIDE SEQUENCE [LARGE SCALE GENOMIC DNA]</scope>
    <source>
        <strain evidence="3 4">NCL716</strain>
    </source>
</reference>
<dbReference type="GO" id="GO:0004527">
    <property type="term" value="F:exonuclease activity"/>
    <property type="evidence" value="ECO:0007669"/>
    <property type="project" value="UniProtKB-KW"/>
</dbReference>
<dbReference type="SUPFAM" id="SSF56219">
    <property type="entry name" value="DNase I-like"/>
    <property type="match status" value="1"/>
</dbReference>
<dbReference type="AlphaFoldDB" id="A0A7X6HZ52"/>
<keyword evidence="3" id="KW-0540">Nuclease</keyword>
<evidence type="ECO:0000259" key="2">
    <source>
        <dbReference type="Pfam" id="PF03372"/>
    </source>
</evidence>
<evidence type="ECO:0000256" key="1">
    <source>
        <dbReference type="SAM" id="Phobius"/>
    </source>
</evidence>
<dbReference type="GO" id="GO:0004519">
    <property type="term" value="F:endonuclease activity"/>
    <property type="evidence" value="ECO:0007669"/>
    <property type="project" value="UniProtKB-KW"/>
</dbReference>
<keyword evidence="3" id="KW-0378">Hydrolase</keyword>
<protein>
    <submittedName>
        <fullName evidence="3">Endonuclease/exonuclease/phosphatase family protein</fullName>
    </submittedName>
</protein>
<comment type="caution">
    <text evidence="3">The sequence shown here is derived from an EMBL/GenBank/DDBJ whole genome shotgun (WGS) entry which is preliminary data.</text>
</comment>
<keyword evidence="4" id="KW-1185">Reference proteome</keyword>
<name>A0A7X6HZ52_9ACTN</name>
<keyword evidence="1" id="KW-0472">Membrane</keyword>
<proteinExistence type="predicted"/>
<gene>
    <name evidence="3" type="ORF">HCN56_09890</name>
</gene>
<accession>A0A7X6HZ52</accession>
<feature type="domain" description="Endonuclease/exonuclease/phosphatase" evidence="2">
    <location>
        <begin position="89"/>
        <end position="291"/>
    </location>
</feature>
<keyword evidence="3" id="KW-0255">Endonuclease</keyword>
<dbReference type="Pfam" id="PF03372">
    <property type="entry name" value="Exo_endo_phos"/>
    <property type="match status" value="1"/>
</dbReference>
<sequence>MPAALALLAALLLTFPGSVPNAGPRLGSLLESFLPWLGLAVPVLLVAALVRRSALAAAAVLLPLAAWGALFGHLLLPGPGPQPRELLVLQHNVSDENTDPVGTARAMAAAGPDLIGVQELLPEAVESYRRTLDPEYPHHAVRGTVALWSEHPLRDVTALDIKPRDLTEPWNRGLRAAVDTPHGEVVVHVVHLPSMRLGAGGLSSQRRDESAALLGRVIDEETPGTVILLGDLNGATEDRGLAPLTDRLNVPERGFGFSFPVGLPVARIDQVMARSATVADLRTLPATGSDHLPVTARILLP</sequence>
<evidence type="ECO:0000313" key="3">
    <source>
        <dbReference type="EMBL" id="NJQ05879.1"/>
    </source>
</evidence>
<feature type="transmembrane region" description="Helical" evidence="1">
    <location>
        <begin position="57"/>
        <end position="76"/>
    </location>
</feature>
<evidence type="ECO:0000313" key="4">
    <source>
        <dbReference type="Proteomes" id="UP000578686"/>
    </source>
</evidence>
<dbReference type="Gene3D" id="3.60.10.10">
    <property type="entry name" value="Endonuclease/exonuclease/phosphatase"/>
    <property type="match status" value="1"/>
</dbReference>
<dbReference type="InterPro" id="IPR036691">
    <property type="entry name" value="Endo/exonu/phosph_ase_sf"/>
</dbReference>